<proteinExistence type="inferred from homology"/>
<dbReference type="GO" id="GO:0005737">
    <property type="term" value="C:cytoplasm"/>
    <property type="evidence" value="ECO:0007669"/>
    <property type="project" value="UniProtKB-SubCell"/>
</dbReference>
<keyword evidence="11" id="KW-1185">Reference proteome</keyword>
<dbReference type="PIRSF" id="PIRSF018148">
    <property type="entry name" value="UCP018148_CBS_YBR214w"/>
    <property type="match status" value="1"/>
</dbReference>
<dbReference type="PROSITE" id="PS51371">
    <property type="entry name" value="CBS"/>
    <property type="match status" value="2"/>
</dbReference>
<evidence type="ECO:0000256" key="7">
    <source>
        <dbReference type="PROSITE-ProRule" id="PRU00703"/>
    </source>
</evidence>
<keyword evidence="3 6" id="KW-0963">Cytoplasm</keyword>
<sequence length="463" mass="52264">MPYSNDNTLLASVPQTAKKHASIVELLSTPPQLPRVHPSQQQIHYSHNVNTSRRQTTNTVLTDQEDELNLSRSFSNNSNLSSSNTSISSMSLNSDSKLSNINHDQFTSLPFLQKSPSQGLHTVHLQKWQHIQLSNLIESNKLIFINNGLLVEQAFNKLIKHQLTSLPVQFDTDDINNVSSFDYNDLNSYLLLALNKIEIPNFKELENPIKVGELIKLTPKNPFYKLSELENLSNVINILGSGVHRIAITNKEMTQITGILSQRRLVKYLWDNARSFKDLEPLFNSSLKDLNIGSMNNFSKIISIHGDEQLIMALLRMHNEKISSIAIVDSSNTLIGNISVTDVKHLTNTSQYHLLTNTCRHFISIILNKRGLENGGKDSFPIFHVYPSSSLARTIAKLVATKSHRLWVVKPSNESEESIDYDGNKKKTGKLVGVVSLTDILNILARKQTEHKEIDPHFARNHR</sequence>
<dbReference type="Proteomes" id="UP000005220">
    <property type="component" value="Chromosome 1"/>
</dbReference>
<evidence type="ECO:0000256" key="4">
    <source>
        <dbReference type="ARBA" id="ARBA00022737"/>
    </source>
</evidence>
<reference evidence="10 11" key="1">
    <citation type="journal article" date="2011" name="Proc. Natl. Acad. Sci. U.S.A.">
        <title>Evolutionary erosion of yeast sex chromosomes by mating-type switching accidents.</title>
        <authorList>
            <person name="Gordon J.L."/>
            <person name="Armisen D."/>
            <person name="Proux-Wera E."/>
            <person name="Oheigeartaigh S.S."/>
            <person name="Byrne K.P."/>
            <person name="Wolfe K.H."/>
        </authorList>
    </citation>
    <scope>NUCLEOTIDE SEQUENCE [LARGE SCALE GENOMIC DNA]</scope>
    <source>
        <strain evidence="11">ATCC 22294 / BCRC 22015 / CBS 2517 / CECT 1963 / NBRC 1671 / NRRL Y-8276</strain>
    </source>
</reference>
<dbReference type="InterPro" id="IPR050511">
    <property type="entry name" value="AMPK_gamma/SDS23_families"/>
</dbReference>
<feature type="region of interest" description="Disordered" evidence="8">
    <location>
        <begin position="34"/>
        <end position="56"/>
    </location>
</feature>
<dbReference type="STRING" id="1071382.H2ANF8"/>
<dbReference type="OrthoDB" id="449052at2759"/>
<dbReference type="PANTHER" id="PTHR13780">
    <property type="entry name" value="AMP-ACTIVATED PROTEIN KINASE, GAMMA REGULATORY SUBUNIT"/>
    <property type="match status" value="1"/>
</dbReference>
<evidence type="ECO:0000256" key="5">
    <source>
        <dbReference type="ARBA" id="ARBA00023122"/>
    </source>
</evidence>
<organism evidence="10 11">
    <name type="scientific">Kazachstania africana (strain ATCC 22294 / BCRC 22015 / CBS 2517 / CECT 1963 / NBRC 1671 / NRRL Y-8276)</name>
    <name type="common">Yeast</name>
    <name type="synonym">Kluyveromyces africanus</name>
    <dbReference type="NCBI Taxonomy" id="1071382"/>
    <lineage>
        <taxon>Eukaryota</taxon>
        <taxon>Fungi</taxon>
        <taxon>Dikarya</taxon>
        <taxon>Ascomycota</taxon>
        <taxon>Saccharomycotina</taxon>
        <taxon>Saccharomycetes</taxon>
        <taxon>Saccharomycetales</taxon>
        <taxon>Saccharomycetaceae</taxon>
        <taxon>Kazachstania</taxon>
    </lineage>
</organism>
<dbReference type="InterPro" id="IPR000644">
    <property type="entry name" value="CBS_dom"/>
</dbReference>
<evidence type="ECO:0000313" key="10">
    <source>
        <dbReference type="EMBL" id="CCF55908.1"/>
    </source>
</evidence>
<dbReference type="InterPro" id="IPR046342">
    <property type="entry name" value="CBS_dom_sf"/>
</dbReference>
<evidence type="ECO:0000256" key="8">
    <source>
        <dbReference type="SAM" id="MobiDB-lite"/>
    </source>
</evidence>
<dbReference type="GO" id="GO:0004865">
    <property type="term" value="F:protein serine/threonine phosphatase inhibitor activity"/>
    <property type="evidence" value="ECO:0007669"/>
    <property type="project" value="TreeGrafter"/>
</dbReference>
<dbReference type="Gene3D" id="3.10.580.10">
    <property type="entry name" value="CBS-domain"/>
    <property type="match status" value="2"/>
</dbReference>
<dbReference type="InterPro" id="IPR016711">
    <property type="entry name" value="Ssd23"/>
</dbReference>
<comment type="similarity">
    <text evidence="2 6">Belongs to the SDS23 family.</text>
</comment>
<evidence type="ECO:0000256" key="3">
    <source>
        <dbReference type="ARBA" id="ARBA00022490"/>
    </source>
</evidence>
<feature type="domain" description="CBS" evidence="9">
    <location>
        <begin position="295"/>
        <end position="355"/>
    </location>
</feature>
<feature type="compositionally biased region" description="Polar residues" evidence="8">
    <location>
        <begin position="38"/>
        <end position="56"/>
    </location>
</feature>
<dbReference type="SUPFAM" id="SSF54631">
    <property type="entry name" value="CBS-domain pair"/>
    <property type="match status" value="2"/>
</dbReference>
<keyword evidence="5 7" id="KW-0129">CBS domain</keyword>
<evidence type="ECO:0000256" key="2">
    <source>
        <dbReference type="ARBA" id="ARBA00006624"/>
    </source>
</evidence>
<dbReference type="SMART" id="SM00116">
    <property type="entry name" value="CBS"/>
    <property type="match status" value="3"/>
</dbReference>
<evidence type="ECO:0000256" key="1">
    <source>
        <dbReference type="ARBA" id="ARBA00004496"/>
    </source>
</evidence>
<dbReference type="HOGENOM" id="CLU_024459_1_1_1"/>
<keyword evidence="4" id="KW-0677">Repeat</keyword>
<evidence type="ECO:0000259" key="9">
    <source>
        <dbReference type="PROSITE" id="PS51371"/>
    </source>
</evidence>
<accession>H2ANF8</accession>
<comment type="subcellular location">
    <subcellularLocation>
        <location evidence="1 6">Cytoplasm</location>
    </subcellularLocation>
</comment>
<protein>
    <recommendedName>
        <fullName evidence="9">CBS domain-containing protein</fullName>
    </recommendedName>
</protein>
<dbReference type="EMBL" id="HE650821">
    <property type="protein sequence ID" value="CCF55908.1"/>
    <property type="molecule type" value="Genomic_DNA"/>
</dbReference>
<dbReference type="eggNOG" id="KOG1764">
    <property type="taxonomic scope" value="Eukaryota"/>
</dbReference>
<dbReference type="KEGG" id="kaf:KAFR_0A04730"/>
<dbReference type="FunFam" id="3.10.580.10:FF:000035">
    <property type="entry name" value="Protein SDS23"/>
    <property type="match status" value="1"/>
</dbReference>
<evidence type="ECO:0000256" key="6">
    <source>
        <dbReference type="PIRNR" id="PIRNR018148"/>
    </source>
</evidence>
<comment type="function">
    <text evidence="6">Involved in DNA replication and cell separation.</text>
</comment>
<evidence type="ECO:0000313" key="11">
    <source>
        <dbReference type="Proteomes" id="UP000005220"/>
    </source>
</evidence>
<dbReference type="Pfam" id="PF00571">
    <property type="entry name" value="CBS"/>
    <property type="match status" value="1"/>
</dbReference>
<dbReference type="GO" id="GO:0030071">
    <property type="term" value="P:regulation of mitotic metaphase/anaphase transition"/>
    <property type="evidence" value="ECO:0007669"/>
    <property type="project" value="InterPro"/>
</dbReference>
<dbReference type="PANTHER" id="PTHR13780:SF36">
    <property type="entry name" value="CBS DOMAIN-CONTAINING PROTEIN"/>
    <property type="match status" value="1"/>
</dbReference>
<feature type="domain" description="CBS" evidence="9">
    <location>
        <begin position="378"/>
        <end position="453"/>
    </location>
</feature>
<dbReference type="AlphaFoldDB" id="H2ANF8"/>
<name>H2ANF8_KAZAF</name>
<dbReference type="GO" id="GO:0042149">
    <property type="term" value="P:cellular response to glucose starvation"/>
    <property type="evidence" value="ECO:0007669"/>
    <property type="project" value="UniProtKB-UniRule"/>
</dbReference>
<dbReference type="RefSeq" id="XP_003955043.1">
    <property type="nucleotide sequence ID" value="XM_003954994.1"/>
</dbReference>
<dbReference type="GeneID" id="13882129"/>
<gene>
    <name evidence="10" type="primary">KAFR0A04730</name>
    <name evidence="10" type="ORF">KAFR_0A04730</name>
</gene>
<dbReference type="InParanoid" id="H2ANF8"/>